<dbReference type="eggNOG" id="ENOG5032T69">
    <property type="taxonomic scope" value="Bacteria"/>
</dbReference>
<gene>
    <name evidence="1" type="ordered locus">Caul_0466</name>
</gene>
<organism evidence="1">
    <name type="scientific">Caulobacter sp. (strain K31)</name>
    <dbReference type="NCBI Taxonomy" id="366602"/>
    <lineage>
        <taxon>Bacteria</taxon>
        <taxon>Pseudomonadati</taxon>
        <taxon>Pseudomonadota</taxon>
        <taxon>Alphaproteobacteria</taxon>
        <taxon>Caulobacterales</taxon>
        <taxon>Caulobacteraceae</taxon>
        <taxon>Caulobacter</taxon>
    </lineage>
</organism>
<dbReference type="STRING" id="366602.Caul_0466"/>
<dbReference type="KEGG" id="cak:Caul_0466"/>
<dbReference type="HOGENOM" id="CLU_088533_0_0_5"/>
<dbReference type="OrthoDB" id="9801392at2"/>
<evidence type="ECO:0000313" key="1">
    <source>
        <dbReference type="EMBL" id="ABZ69600.1"/>
    </source>
</evidence>
<dbReference type="EMBL" id="CP000927">
    <property type="protein sequence ID" value="ABZ69600.1"/>
    <property type="molecule type" value="Genomic_DNA"/>
</dbReference>
<protein>
    <submittedName>
        <fullName evidence="1">Uncharacterized protein</fullName>
    </submittedName>
</protein>
<sequence length="229" mass="25284">MSEPDPFVVEMNAALDGLLPLLSIARDSALQNEALAGLDALHDRLEAETQSAIARHDEFRANQMLGFKCVLSALGLEIQMWLLLKAEDPEAAWDCLVDAQTSALSATRAHPGFAHVEHHFNRLEAIEQLVFPPQVFMSSGLIVGRQACSICQADYESCDHVAGRPYWGRFCRIQGHDLQLDHAAIVEHPADKRCRVVTVPVEGGHRNKMTWKFEAGEGRTMSTKLLCAG</sequence>
<accession>B0T6I3</accession>
<name>B0T6I3_CAUSK</name>
<reference evidence="1" key="1">
    <citation type="submission" date="2008-01" db="EMBL/GenBank/DDBJ databases">
        <title>Complete sequence of chromosome of Caulobacter sp. K31.</title>
        <authorList>
            <consortium name="US DOE Joint Genome Institute"/>
            <person name="Copeland A."/>
            <person name="Lucas S."/>
            <person name="Lapidus A."/>
            <person name="Barry K."/>
            <person name="Glavina del Rio T."/>
            <person name="Dalin E."/>
            <person name="Tice H."/>
            <person name="Pitluck S."/>
            <person name="Bruce D."/>
            <person name="Goodwin L."/>
            <person name="Thompson L.S."/>
            <person name="Brettin T."/>
            <person name="Detter J.C."/>
            <person name="Han C."/>
            <person name="Schmutz J."/>
            <person name="Larimer F."/>
            <person name="Land M."/>
            <person name="Hauser L."/>
            <person name="Kyrpides N."/>
            <person name="Kim E."/>
            <person name="Stephens C."/>
            <person name="Richardson P."/>
        </authorList>
    </citation>
    <scope>NUCLEOTIDE SEQUENCE [LARGE SCALE GENOMIC DNA]</scope>
    <source>
        <strain evidence="1">K31</strain>
    </source>
</reference>
<proteinExistence type="predicted"/>
<dbReference type="AlphaFoldDB" id="B0T6I3"/>